<keyword evidence="3" id="KW-1185">Reference proteome</keyword>
<evidence type="ECO:0000259" key="1">
    <source>
        <dbReference type="PROSITE" id="PS50851"/>
    </source>
</evidence>
<reference evidence="3" key="1">
    <citation type="journal article" date="2019" name="Int. J. Syst. Evol. Microbiol.">
        <title>The Global Catalogue of Microorganisms (GCM) 10K type strain sequencing project: providing services to taxonomists for standard genome sequencing and annotation.</title>
        <authorList>
            <consortium name="The Broad Institute Genomics Platform"/>
            <consortium name="The Broad Institute Genome Sequencing Center for Infectious Disease"/>
            <person name="Wu L."/>
            <person name="Ma J."/>
        </authorList>
    </citation>
    <scope>NUCLEOTIDE SEQUENCE [LARGE SCALE GENOMIC DNA]</scope>
    <source>
        <strain evidence="3">JCM 17460</strain>
    </source>
</reference>
<organism evidence="2 3">
    <name type="scientific">Nocardioides daeguensis</name>
    <dbReference type="NCBI Taxonomy" id="908359"/>
    <lineage>
        <taxon>Bacteria</taxon>
        <taxon>Bacillati</taxon>
        <taxon>Actinomycetota</taxon>
        <taxon>Actinomycetes</taxon>
        <taxon>Propionibacteriales</taxon>
        <taxon>Nocardioidaceae</taxon>
        <taxon>Nocardioides</taxon>
    </lineage>
</organism>
<dbReference type="InterPro" id="IPR002545">
    <property type="entry name" value="CheW-lke_dom"/>
</dbReference>
<feature type="domain" description="CheW-like" evidence="1">
    <location>
        <begin position="12"/>
        <end position="152"/>
    </location>
</feature>
<dbReference type="PANTHER" id="PTHR22617:SF23">
    <property type="entry name" value="CHEMOTAXIS PROTEIN CHEW"/>
    <property type="match status" value="1"/>
</dbReference>
<sequence>MTTAPSTATRTAEQYCTFWVAGLFFGVAVDEVQEVLRRQPMTPVPRADRAVTGLINLRGQIVTALDLRVRLGLPDREGDELPMNVIVRSRGEVVSLLVDDIGDVIDTAGVDLQPAPSTMPRAVQDVVRGVRPLPDSILLVLDADRAVDVTSTPDTTGGTP</sequence>
<dbReference type="EMBL" id="BAABBB010000009">
    <property type="protein sequence ID" value="GAA3531434.1"/>
    <property type="molecule type" value="Genomic_DNA"/>
</dbReference>
<accession>A0ABP6VCH2</accession>
<evidence type="ECO:0000313" key="3">
    <source>
        <dbReference type="Proteomes" id="UP001500301"/>
    </source>
</evidence>
<dbReference type="Pfam" id="PF01584">
    <property type="entry name" value="CheW"/>
    <property type="match status" value="1"/>
</dbReference>
<dbReference type="InterPro" id="IPR039315">
    <property type="entry name" value="CheW"/>
</dbReference>
<proteinExistence type="predicted"/>
<dbReference type="PANTHER" id="PTHR22617">
    <property type="entry name" value="CHEMOTAXIS SENSOR HISTIDINE KINASE-RELATED"/>
    <property type="match status" value="1"/>
</dbReference>
<comment type="caution">
    <text evidence="2">The sequence shown here is derived from an EMBL/GenBank/DDBJ whole genome shotgun (WGS) entry which is preliminary data.</text>
</comment>
<name>A0ABP6VCH2_9ACTN</name>
<dbReference type="Proteomes" id="UP001500301">
    <property type="component" value="Unassembled WGS sequence"/>
</dbReference>
<protein>
    <recommendedName>
        <fullName evidence="1">CheW-like domain-containing protein</fullName>
    </recommendedName>
</protein>
<dbReference type="SMART" id="SM00260">
    <property type="entry name" value="CheW"/>
    <property type="match status" value="1"/>
</dbReference>
<gene>
    <name evidence="2" type="ORF">GCM10022263_20090</name>
</gene>
<dbReference type="PROSITE" id="PS50851">
    <property type="entry name" value="CHEW"/>
    <property type="match status" value="1"/>
</dbReference>
<evidence type="ECO:0000313" key="2">
    <source>
        <dbReference type="EMBL" id="GAA3531434.1"/>
    </source>
</evidence>
<dbReference type="RefSeq" id="WP_218232885.1">
    <property type="nucleotide sequence ID" value="NZ_BAABBB010000009.1"/>
</dbReference>